<dbReference type="Gene3D" id="3.40.50.150">
    <property type="entry name" value="Vaccinia Virus protein VP39"/>
    <property type="match status" value="1"/>
</dbReference>
<dbReference type="SUPFAM" id="SSF53335">
    <property type="entry name" value="S-adenosyl-L-methionine-dependent methyltransferases"/>
    <property type="match status" value="1"/>
</dbReference>
<evidence type="ECO:0000259" key="1">
    <source>
        <dbReference type="Pfam" id="PF05050"/>
    </source>
</evidence>
<dbReference type="EMBL" id="LYUD01000021">
    <property type="protein sequence ID" value="OAZ76101.1"/>
    <property type="molecule type" value="Genomic_DNA"/>
</dbReference>
<dbReference type="AlphaFoldDB" id="A0A1A0DMJ7"/>
<reference evidence="2 3" key="1">
    <citation type="submission" date="2016-05" db="EMBL/GenBank/DDBJ databases">
        <title>Genome sequencing of Acetobacter pasteurianus strain SRCM100623.</title>
        <authorList>
            <person name="Song Y.R."/>
        </authorList>
    </citation>
    <scope>NUCLEOTIDE SEQUENCE [LARGE SCALE GENOMIC DNA]</scope>
    <source>
        <strain evidence="2 3">SRCM100623</strain>
    </source>
</reference>
<dbReference type="PANTHER" id="PTHR34203">
    <property type="entry name" value="METHYLTRANSFERASE, FKBM FAMILY PROTEIN"/>
    <property type="match status" value="1"/>
</dbReference>
<feature type="domain" description="Methyltransferase FkbM" evidence="1">
    <location>
        <begin position="81"/>
        <end position="234"/>
    </location>
</feature>
<dbReference type="Proteomes" id="UP000093796">
    <property type="component" value="Unassembled WGS sequence"/>
</dbReference>
<dbReference type="Pfam" id="PF05050">
    <property type="entry name" value="Methyltransf_21"/>
    <property type="match status" value="1"/>
</dbReference>
<dbReference type="InterPro" id="IPR052514">
    <property type="entry name" value="SAM-dependent_MTase"/>
</dbReference>
<dbReference type="PANTHER" id="PTHR34203:SF15">
    <property type="entry name" value="SLL1173 PROTEIN"/>
    <property type="match status" value="1"/>
</dbReference>
<dbReference type="RefSeq" id="WP_196767335.1">
    <property type="nucleotide sequence ID" value="NZ_LYUD01000021.1"/>
</dbReference>
<protein>
    <recommendedName>
        <fullName evidence="1">Methyltransferase FkbM domain-containing protein</fullName>
    </recommendedName>
</protein>
<evidence type="ECO:0000313" key="3">
    <source>
        <dbReference type="Proteomes" id="UP000093796"/>
    </source>
</evidence>
<comment type="caution">
    <text evidence="2">The sequence shown here is derived from an EMBL/GenBank/DDBJ whole genome shotgun (WGS) entry which is preliminary data.</text>
</comment>
<dbReference type="InterPro" id="IPR029063">
    <property type="entry name" value="SAM-dependent_MTases_sf"/>
</dbReference>
<gene>
    <name evidence="2" type="ORF">SRCM100623_00279</name>
</gene>
<proteinExistence type="predicted"/>
<dbReference type="InterPro" id="IPR006342">
    <property type="entry name" value="FkbM_mtfrase"/>
</dbReference>
<dbReference type="NCBIfam" id="TIGR01444">
    <property type="entry name" value="fkbM_fam"/>
    <property type="match status" value="1"/>
</dbReference>
<organism evidence="2 3">
    <name type="scientific">Acetobacter pasteurianus</name>
    <name type="common">Acetobacter turbidans</name>
    <dbReference type="NCBI Taxonomy" id="438"/>
    <lineage>
        <taxon>Bacteria</taxon>
        <taxon>Pseudomonadati</taxon>
        <taxon>Pseudomonadota</taxon>
        <taxon>Alphaproteobacteria</taxon>
        <taxon>Acetobacterales</taxon>
        <taxon>Acetobacteraceae</taxon>
        <taxon>Acetobacter</taxon>
    </lineage>
</organism>
<evidence type="ECO:0000313" key="2">
    <source>
        <dbReference type="EMBL" id="OAZ76101.1"/>
    </source>
</evidence>
<accession>A0A1A0DMJ7</accession>
<name>A0A1A0DMJ7_ACEPA</name>
<sequence length="279" mass="32009">MSIYSKLKKYLGFPQRSPDTDFVKISGEPTWNSPYFMMKLCHGQDQVTRELSNHGWKSFEKPMPHYFANIIQKLNNGLFIDVGANTGFYSLLALSVSKKIRIEAYEPVIEIFHILKKNIDKNGYRKRALIFPYAISDKSGDGYLYIPDNSHGLIETSASLSSNFKESIMEHRSIKKYSLDELYCNSQPVNIIKIDAEGHDLEVLTGAQNIIKRDRPIIFIEVLLGSNEEEMTNIIKNNSYKDYVLFQDGLSRPNNSIIHETLAWNHILIPEEKIGILDN</sequence>
<dbReference type="PATRIC" id="fig|438.15.peg.307"/>